<sequence length="38" mass="4366">MLATRILEKKLKLMLNKEKTHITSVDEGVAFPGFIYMV</sequence>
<reference evidence="1 2" key="1">
    <citation type="submission" date="2019-03" db="EMBL/GenBank/DDBJ databases">
        <title>Genomic Encyclopedia of Type Strains, Phase IV (KMG-IV): sequencing the most valuable type-strain genomes for metagenomic binning, comparative biology and taxonomic classification.</title>
        <authorList>
            <person name="Goeker M."/>
        </authorList>
    </citation>
    <scope>NUCLEOTIDE SEQUENCE [LARGE SCALE GENOMIC DNA]</scope>
    <source>
        <strain evidence="1 2">DSM 24455</strain>
    </source>
</reference>
<name>A0A4R7KTT3_9CLOT</name>
<comment type="caution">
    <text evidence="1">The sequence shown here is derived from an EMBL/GenBank/DDBJ whole genome shotgun (WGS) entry which is preliminary data.</text>
</comment>
<evidence type="ECO:0000313" key="2">
    <source>
        <dbReference type="Proteomes" id="UP000295325"/>
    </source>
</evidence>
<accession>A0A4R7KTT3</accession>
<organism evidence="1 2">
    <name type="scientific">Fonticella tunisiensis</name>
    <dbReference type="NCBI Taxonomy" id="1096341"/>
    <lineage>
        <taxon>Bacteria</taxon>
        <taxon>Bacillati</taxon>
        <taxon>Bacillota</taxon>
        <taxon>Clostridia</taxon>
        <taxon>Eubacteriales</taxon>
        <taxon>Clostridiaceae</taxon>
        <taxon>Fonticella</taxon>
    </lineage>
</organism>
<keyword evidence="2" id="KW-1185">Reference proteome</keyword>
<dbReference type="Proteomes" id="UP000295325">
    <property type="component" value="Unassembled WGS sequence"/>
</dbReference>
<gene>
    <name evidence="1" type="ORF">EDD71_103130</name>
</gene>
<protein>
    <submittedName>
        <fullName evidence="1">Uncharacterized protein</fullName>
    </submittedName>
</protein>
<dbReference type="AlphaFoldDB" id="A0A4R7KTT3"/>
<evidence type="ECO:0000313" key="1">
    <source>
        <dbReference type="EMBL" id="TDT62853.1"/>
    </source>
</evidence>
<proteinExistence type="predicted"/>
<dbReference type="EMBL" id="SOAZ01000003">
    <property type="protein sequence ID" value="TDT62853.1"/>
    <property type="molecule type" value="Genomic_DNA"/>
</dbReference>